<organism evidence="2 3">
    <name type="scientific">Lactarius akahatsu</name>
    <dbReference type="NCBI Taxonomy" id="416441"/>
    <lineage>
        <taxon>Eukaryota</taxon>
        <taxon>Fungi</taxon>
        <taxon>Dikarya</taxon>
        <taxon>Basidiomycota</taxon>
        <taxon>Agaricomycotina</taxon>
        <taxon>Agaricomycetes</taxon>
        <taxon>Russulales</taxon>
        <taxon>Russulaceae</taxon>
        <taxon>Lactarius</taxon>
    </lineage>
</organism>
<evidence type="ECO:0000313" key="3">
    <source>
        <dbReference type="Proteomes" id="UP001201163"/>
    </source>
</evidence>
<reference evidence="2" key="1">
    <citation type="submission" date="2022-01" db="EMBL/GenBank/DDBJ databases">
        <title>Comparative genomics reveals a dynamic genome evolution in the ectomycorrhizal milk-cap (Lactarius) mushrooms.</title>
        <authorList>
            <consortium name="DOE Joint Genome Institute"/>
            <person name="Lebreton A."/>
            <person name="Tang N."/>
            <person name="Kuo A."/>
            <person name="LaButti K."/>
            <person name="Drula E."/>
            <person name="Barry K."/>
            <person name="Clum A."/>
            <person name="Lipzen A."/>
            <person name="Mousain D."/>
            <person name="Ng V."/>
            <person name="Wang R."/>
            <person name="Wang X."/>
            <person name="Dai Y."/>
            <person name="Henrissat B."/>
            <person name="Grigoriev I.V."/>
            <person name="Guerin-Laguette A."/>
            <person name="Yu F."/>
            <person name="Martin F.M."/>
        </authorList>
    </citation>
    <scope>NUCLEOTIDE SEQUENCE</scope>
    <source>
        <strain evidence="2">QP</strain>
    </source>
</reference>
<keyword evidence="3" id="KW-1185">Reference proteome</keyword>
<dbReference type="AlphaFoldDB" id="A0AAD4QA04"/>
<feature type="region of interest" description="Disordered" evidence="1">
    <location>
        <begin position="70"/>
        <end position="99"/>
    </location>
</feature>
<comment type="caution">
    <text evidence="2">The sequence shown here is derived from an EMBL/GenBank/DDBJ whole genome shotgun (WGS) entry which is preliminary data.</text>
</comment>
<evidence type="ECO:0000313" key="2">
    <source>
        <dbReference type="EMBL" id="KAH8995433.1"/>
    </source>
</evidence>
<proteinExistence type="predicted"/>
<evidence type="ECO:0000256" key="1">
    <source>
        <dbReference type="SAM" id="MobiDB-lite"/>
    </source>
</evidence>
<dbReference type="Proteomes" id="UP001201163">
    <property type="component" value="Unassembled WGS sequence"/>
</dbReference>
<gene>
    <name evidence="2" type="ORF">EDB92DRAFT_205790</name>
</gene>
<sequence length="240" mass="26859">MTRFVVFSTLHSWTRTRNAPGLGVAAAYRPTPRCCVASVFFSPPSLSFSLTFLSSWIPLRPQVTIDLFRKSSPPRSEKPTICPCGDETDDGRDSGEVGSRKYEWDPDVMRCDGCGTIAAARVSGCTPRDETCRPRCPRYFTGDNGTGIYGTCTSTGSWKESFAISRAPTDGKENKKTIEVVGAYAPRVTYVYMLRGTDKGELASRKVCAERTLVRRIWRCAQPTRIRKPREEVQRTLSRY</sequence>
<name>A0AAD4QA04_9AGAM</name>
<protein>
    <submittedName>
        <fullName evidence="2">Uncharacterized protein</fullName>
    </submittedName>
</protein>
<accession>A0AAD4QA04</accession>
<dbReference type="EMBL" id="JAKELL010000012">
    <property type="protein sequence ID" value="KAH8995433.1"/>
    <property type="molecule type" value="Genomic_DNA"/>
</dbReference>